<evidence type="ECO:0000259" key="5">
    <source>
        <dbReference type="PROSITE" id="PS51864"/>
    </source>
</evidence>
<proteinExistence type="predicted"/>
<evidence type="ECO:0000256" key="3">
    <source>
        <dbReference type="RuleBase" id="RU361183"/>
    </source>
</evidence>
<dbReference type="Gene3D" id="3.40.390.10">
    <property type="entry name" value="Collagenase (Catalytic Domain)"/>
    <property type="match status" value="1"/>
</dbReference>
<keyword evidence="2 3" id="KW-0645">Protease</keyword>
<reference evidence="8" key="1">
    <citation type="submission" date="2017-02" db="UniProtKB">
        <authorList>
            <consortium name="WormBaseParasite"/>
        </authorList>
    </citation>
    <scope>IDENTIFICATION</scope>
</reference>
<feature type="binding site" evidence="2">
    <location>
        <position position="66"/>
    </location>
    <ligand>
        <name>Zn(2+)</name>
        <dbReference type="ChEBI" id="CHEBI:29105"/>
        <note>catalytic</note>
    </ligand>
</feature>
<dbReference type="EMBL" id="UYRS01018383">
    <property type="protein sequence ID" value="VDK34291.1"/>
    <property type="molecule type" value="Genomic_DNA"/>
</dbReference>
<feature type="binding site" evidence="2">
    <location>
        <position position="62"/>
    </location>
    <ligand>
        <name>Zn(2+)</name>
        <dbReference type="ChEBI" id="CHEBI:29105"/>
        <note>catalytic</note>
    </ligand>
</feature>
<dbReference type="Pfam" id="PF01549">
    <property type="entry name" value="ShK"/>
    <property type="match status" value="1"/>
</dbReference>
<dbReference type="PANTHER" id="PTHR10127:SF850">
    <property type="entry name" value="METALLOENDOPEPTIDASE"/>
    <property type="match status" value="1"/>
</dbReference>
<sequence length="184" mass="21092">MRSPWLTFLLVTVVLVKCEEPPLIRTKRAAIPVNALSWPGSVIPYIIDKSVFSMLDYGLYLHELGHVLGLDHEHTRADRDKYLHVNDAGVPENFKLFFTKKTKENLHTYDSPYDLQSIMHYGRSVSSNYVQTSISNAKIKFDCRKLADRLECYRNASFMTAYCRKTCGFCYKHTLSAVVMSSLA</sequence>
<keyword evidence="2 3" id="KW-0378">Hydrolase</keyword>
<feature type="chain" id="PRO_5043073550" description="Metalloendopeptidase" evidence="3">
    <location>
        <begin position="19"/>
        <end position="184"/>
    </location>
</feature>
<dbReference type="AlphaFoldDB" id="A0A0R3W4K4"/>
<dbReference type="SUPFAM" id="SSF55486">
    <property type="entry name" value="Metalloproteases ('zincins'), catalytic domain"/>
    <property type="match status" value="1"/>
</dbReference>
<keyword evidence="2 3" id="KW-0479">Metal-binding</keyword>
<feature type="domain" description="Peptidase M12A" evidence="5">
    <location>
        <begin position="1"/>
        <end position="184"/>
    </location>
</feature>
<dbReference type="GO" id="GO:0006508">
    <property type="term" value="P:proteolysis"/>
    <property type="evidence" value="ECO:0007669"/>
    <property type="project" value="UniProtKB-KW"/>
</dbReference>
<dbReference type="GO" id="GO:0008270">
    <property type="term" value="F:zinc ion binding"/>
    <property type="evidence" value="ECO:0007669"/>
    <property type="project" value="UniProtKB-UniRule"/>
</dbReference>
<accession>A0A0R3W4K4</accession>
<dbReference type="EC" id="3.4.24.-" evidence="3"/>
<dbReference type="PROSITE" id="PS51670">
    <property type="entry name" value="SHKT"/>
    <property type="match status" value="1"/>
</dbReference>
<dbReference type="InterPro" id="IPR024079">
    <property type="entry name" value="MetalloPept_cat_dom_sf"/>
</dbReference>
<keyword evidence="2 3" id="KW-0482">Metalloprotease</keyword>
<feature type="active site" evidence="2">
    <location>
        <position position="63"/>
    </location>
</feature>
<keyword evidence="3" id="KW-0732">Signal</keyword>
<keyword evidence="2 3" id="KW-0862">Zinc</keyword>
<dbReference type="GO" id="GO:0004222">
    <property type="term" value="F:metalloendopeptidase activity"/>
    <property type="evidence" value="ECO:0007669"/>
    <property type="project" value="UniProtKB-UniRule"/>
</dbReference>
<feature type="domain" description="ShKT" evidence="4">
    <location>
        <begin position="132"/>
        <end position="170"/>
    </location>
</feature>
<name>A0A0R3W4K4_TAEAS</name>
<dbReference type="Proteomes" id="UP000282613">
    <property type="component" value="Unassembled WGS sequence"/>
</dbReference>
<protein>
    <recommendedName>
        <fullName evidence="3">Metalloendopeptidase</fullName>
        <ecNumber evidence="3">3.4.24.-</ecNumber>
    </recommendedName>
</protein>
<dbReference type="STRING" id="60517.A0A0R3W4K4"/>
<dbReference type="InterPro" id="IPR001506">
    <property type="entry name" value="Peptidase_M12A"/>
</dbReference>
<evidence type="ECO:0000313" key="8">
    <source>
        <dbReference type="WBParaSite" id="TASK_0000496801-mRNA-1"/>
    </source>
</evidence>
<keyword evidence="7" id="KW-1185">Reference proteome</keyword>
<dbReference type="PROSITE" id="PS51864">
    <property type="entry name" value="ASTACIN"/>
    <property type="match status" value="1"/>
</dbReference>
<dbReference type="InterPro" id="IPR003582">
    <property type="entry name" value="ShKT_dom"/>
</dbReference>
<evidence type="ECO:0000313" key="7">
    <source>
        <dbReference type="Proteomes" id="UP000282613"/>
    </source>
</evidence>
<comment type="cofactor">
    <cofactor evidence="2 3">
        <name>Zn(2+)</name>
        <dbReference type="ChEBI" id="CHEBI:29105"/>
    </cofactor>
    <text evidence="2 3">Binds 1 zinc ion per subunit.</text>
</comment>
<evidence type="ECO:0000256" key="1">
    <source>
        <dbReference type="PROSITE-ProRule" id="PRU01005"/>
    </source>
</evidence>
<dbReference type="WBParaSite" id="TASK_0000496801-mRNA-1">
    <property type="protein sequence ID" value="TASK_0000496801-mRNA-1"/>
    <property type="gene ID" value="TASK_0000496801"/>
</dbReference>
<evidence type="ECO:0000259" key="4">
    <source>
        <dbReference type="PROSITE" id="PS51670"/>
    </source>
</evidence>
<feature type="binding site" evidence="2">
    <location>
        <position position="72"/>
    </location>
    <ligand>
        <name>Zn(2+)</name>
        <dbReference type="ChEBI" id="CHEBI:29105"/>
        <note>catalytic</note>
    </ligand>
</feature>
<dbReference type="PRINTS" id="PR00480">
    <property type="entry name" value="ASTACIN"/>
</dbReference>
<dbReference type="OrthoDB" id="6276116at2759"/>
<reference evidence="6 7" key="2">
    <citation type="submission" date="2018-11" db="EMBL/GenBank/DDBJ databases">
        <authorList>
            <consortium name="Pathogen Informatics"/>
        </authorList>
    </citation>
    <scope>NUCLEOTIDE SEQUENCE [LARGE SCALE GENOMIC DNA]</scope>
</reference>
<evidence type="ECO:0000256" key="2">
    <source>
        <dbReference type="PROSITE-ProRule" id="PRU01211"/>
    </source>
</evidence>
<organism evidence="8">
    <name type="scientific">Taenia asiatica</name>
    <name type="common">Asian tapeworm</name>
    <dbReference type="NCBI Taxonomy" id="60517"/>
    <lineage>
        <taxon>Eukaryota</taxon>
        <taxon>Metazoa</taxon>
        <taxon>Spiralia</taxon>
        <taxon>Lophotrochozoa</taxon>
        <taxon>Platyhelminthes</taxon>
        <taxon>Cestoda</taxon>
        <taxon>Eucestoda</taxon>
        <taxon>Cyclophyllidea</taxon>
        <taxon>Taeniidae</taxon>
        <taxon>Taenia</taxon>
    </lineage>
</organism>
<gene>
    <name evidence="6" type="ORF">TASK_LOCUS4969</name>
</gene>
<evidence type="ECO:0000313" key="6">
    <source>
        <dbReference type="EMBL" id="VDK34291.1"/>
    </source>
</evidence>
<dbReference type="Pfam" id="PF01400">
    <property type="entry name" value="Astacin"/>
    <property type="match status" value="1"/>
</dbReference>
<feature type="signal peptide" evidence="3">
    <location>
        <begin position="1"/>
        <end position="18"/>
    </location>
</feature>
<comment type="caution">
    <text evidence="1">Lacks conserved residue(s) required for the propagation of feature annotation.</text>
</comment>
<dbReference type="PANTHER" id="PTHR10127">
    <property type="entry name" value="DISCOIDIN, CUB, EGF, LAMININ , AND ZINC METALLOPROTEASE DOMAIN CONTAINING"/>
    <property type="match status" value="1"/>
</dbReference>